<evidence type="ECO:0000313" key="6">
    <source>
        <dbReference type="Proteomes" id="UP000095228"/>
    </source>
</evidence>
<dbReference type="PATRIC" id="fig|1838286.3.peg.721"/>
<dbReference type="InterPro" id="IPR052346">
    <property type="entry name" value="O-mannosyl-transferase_TMTC"/>
</dbReference>
<dbReference type="SUPFAM" id="SSF48452">
    <property type="entry name" value="TPR-like"/>
    <property type="match status" value="2"/>
</dbReference>
<keyword evidence="2" id="KW-0802">TPR repeat</keyword>
<gene>
    <name evidence="5" type="ORF">Verru16b_00714</name>
</gene>
<dbReference type="Gene3D" id="1.25.40.10">
    <property type="entry name" value="Tetratricopeptide repeat domain"/>
    <property type="match status" value="2"/>
</dbReference>
<dbReference type="GO" id="GO:0000030">
    <property type="term" value="F:mannosyltransferase activity"/>
    <property type="evidence" value="ECO:0007669"/>
    <property type="project" value="TreeGrafter"/>
</dbReference>
<keyword evidence="1" id="KW-0677">Repeat</keyword>
<dbReference type="AlphaFoldDB" id="A0A1D8AS12"/>
<dbReference type="InterPro" id="IPR019734">
    <property type="entry name" value="TPR_rpt"/>
</dbReference>
<accession>A0A1D8AS12</accession>
<dbReference type="Pfam" id="PF13676">
    <property type="entry name" value="TIR_2"/>
    <property type="match status" value="1"/>
</dbReference>
<dbReference type="Gene3D" id="3.40.50.10140">
    <property type="entry name" value="Toll/interleukin-1 receptor homology (TIR) domain"/>
    <property type="match status" value="1"/>
</dbReference>
<dbReference type="PANTHER" id="PTHR44227">
    <property type="match status" value="1"/>
</dbReference>
<dbReference type="Gene3D" id="3.40.50.10070">
    <property type="entry name" value="TolB, N-terminal domain"/>
    <property type="match status" value="1"/>
</dbReference>
<dbReference type="STRING" id="1838286.Verru16b_00714"/>
<evidence type="ECO:0000256" key="3">
    <source>
        <dbReference type="SAM" id="MobiDB-lite"/>
    </source>
</evidence>
<dbReference type="KEGG" id="obg:Verru16b_00714"/>
<dbReference type="Pfam" id="PF13432">
    <property type="entry name" value="TPR_16"/>
    <property type="match status" value="1"/>
</dbReference>
<dbReference type="SMART" id="SM00028">
    <property type="entry name" value="TPR"/>
    <property type="match status" value="7"/>
</dbReference>
<dbReference type="GO" id="GO:0030968">
    <property type="term" value="P:endoplasmic reticulum unfolded protein response"/>
    <property type="evidence" value="ECO:0007669"/>
    <property type="project" value="TreeGrafter"/>
</dbReference>
<dbReference type="SUPFAM" id="SSF52200">
    <property type="entry name" value="Toll/Interleukin receptor TIR domain"/>
    <property type="match status" value="1"/>
</dbReference>
<evidence type="ECO:0000313" key="5">
    <source>
        <dbReference type="EMBL" id="AOS43662.1"/>
    </source>
</evidence>
<dbReference type="GO" id="GO:0035269">
    <property type="term" value="P:protein O-linked glycosylation via mannose"/>
    <property type="evidence" value="ECO:0007669"/>
    <property type="project" value="TreeGrafter"/>
</dbReference>
<dbReference type="PANTHER" id="PTHR44227:SF3">
    <property type="entry name" value="PROTEIN O-MANNOSYL-TRANSFERASE TMTC4"/>
    <property type="match status" value="1"/>
</dbReference>
<dbReference type="OrthoDB" id="176124at2"/>
<feature type="region of interest" description="Disordered" evidence="3">
    <location>
        <begin position="149"/>
        <end position="169"/>
    </location>
</feature>
<dbReference type="InterPro" id="IPR035897">
    <property type="entry name" value="Toll_tir_struct_dom_sf"/>
</dbReference>
<organism evidence="5 6">
    <name type="scientific">Lacunisphaera limnophila</name>
    <dbReference type="NCBI Taxonomy" id="1838286"/>
    <lineage>
        <taxon>Bacteria</taxon>
        <taxon>Pseudomonadati</taxon>
        <taxon>Verrucomicrobiota</taxon>
        <taxon>Opitutia</taxon>
        <taxon>Opitutales</taxon>
        <taxon>Opitutaceae</taxon>
        <taxon>Lacunisphaera</taxon>
    </lineage>
</organism>
<evidence type="ECO:0000256" key="2">
    <source>
        <dbReference type="ARBA" id="ARBA00022803"/>
    </source>
</evidence>
<sequence length="1102" mass="121568">MSDPGKAVFLSYASQDAEAAKRICDALRAAGVEVWFDQNELVGGDQWDGKIRGQISSCALFVPLISANTQARLEGYFRLEWKLAAQRTHTMADEMTFLLPVLIDGTRDAEARVPAEFRAVQWTKLPAGEATPAFCVRVRKLLDGTAAGVVDPGLPGSTSPATSRPVPPRRGASKWWWVLPIFGVTMAMVLVMKEARKEPAPSSSNGPAPTMTQPVSEARKLANQAMQLLEDPNFTRETSWLADELCQRALALDAGDAEVWAVAAFASHNLFSNTYDTSAGRREKARSQAARASQVDPQSVRAALAVARCLEGTGNDGELLRILQELHRRAPADQQVLFSLVRAEGGMGNETAVQDLIRKFRALPRTGLFPLALWFEELRLRTLGRYAEAEAMLDEMLADPGVLRGAYYEKLNLLMRSWHDLAAAAPFIEKIPARFRQEPAFGSAIAYYWLWRAEPEKALQALAQVPQDYFEEYAAREPKGYLTGWAHAIAKRPAAAQAEWRAALTLVDERLKTDARNPSLLNQRALLLALTGQREAAREAWQLRVELGGEQNPVGLEAETQVLVALNEPEAALAAIEREWSRRKPMGRVRALPVIRYHPAYAVIRGDPRLQRILKEDEAELHVLKEQQTRSAPAKEPTTASSAADAKSVAVLAFANLSDDKANEYFSDGISEELLNVLAKVPGLKVAARTSAFYFKGKEVPIPEIARQLGVAYVLEGSVRKQGDKVRITAQLIKAADGFRVWSDTFTRDLKDIFAVQDEIAGLIAKNLELKMSMGESVPRQAVRPDAYQAFLLGRSAAAKASVVELREAVGHFERAVALEPKYTAAWVQLASIHTRLGRWGGAPTLASWAAARAAIDQALALEPESPDVLLAQGWILRTAEWDWRGAERSFRRALALQPNNPEILAGTAVLLFNIGQTEEAFRLARLAVQLDPLNPSTQIDLSIMFFESKNWVESERAARRALQLAPGGTSYHSVLAWPLINQGRYAEAEASLALDLDVVQQSGTRGLLGLARGDLAMVREMLARLEQLARTEPDRADLQTCTAWLYAGLGDKDRAFAALEKARISRDPSIAWLRENTELTPLFSDPRWQELMRKVGLADGQ</sequence>
<feature type="domain" description="TIR" evidence="4">
    <location>
        <begin position="8"/>
        <end position="126"/>
    </location>
</feature>
<dbReference type="RefSeq" id="WP_069960991.1">
    <property type="nucleotide sequence ID" value="NZ_CP016094.1"/>
</dbReference>
<dbReference type="InterPro" id="IPR011990">
    <property type="entry name" value="TPR-like_helical_dom_sf"/>
</dbReference>
<protein>
    <submittedName>
        <fullName evidence="5">Invasion protein regulator</fullName>
    </submittedName>
</protein>
<dbReference type="EMBL" id="CP016094">
    <property type="protein sequence ID" value="AOS43662.1"/>
    <property type="molecule type" value="Genomic_DNA"/>
</dbReference>
<keyword evidence="6" id="KW-1185">Reference proteome</keyword>
<evidence type="ECO:0000256" key="1">
    <source>
        <dbReference type="ARBA" id="ARBA00022737"/>
    </source>
</evidence>
<evidence type="ECO:0000259" key="4">
    <source>
        <dbReference type="Pfam" id="PF13676"/>
    </source>
</evidence>
<proteinExistence type="predicted"/>
<name>A0A1D8AS12_9BACT</name>
<dbReference type="InterPro" id="IPR000157">
    <property type="entry name" value="TIR_dom"/>
</dbReference>
<reference evidence="5 6" key="1">
    <citation type="submission" date="2016-06" db="EMBL/GenBank/DDBJ databases">
        <title>Three novel species with peptidoglycan cell walls form the new genus Lacunisphaera gen. nov. in the family Opitutaceae of the verrucomicrobial subdivision 4.</title>
        <authorList>
            <person name="Rast P."/>
            <person name="Gloeckner I."/>
            <person name="Jogler M."/>
            <person name="Boedeker C."/>
            <person name="Jeske O."/>
            <person name="Wiegand S."/>
            <person name="Reinhardt R."/>
            <person name="Schumann P."/>
            <person name="Rohde M."/>
            <person name="Spring S."/>
            <person name="Gloeckner F.O."/>
            <person name="Jogler C."/>
        </authorList>
    </citation>
    <scope>NUCLEOTIDE SEQUENCE [LARGE SCALE GENOMIC DNA]</scope>
    <source>
        <strain evidence="5 6">IG16b</strain>
    </source>
</reference>
<dbReference type="Proteomes" id="UP000095228">
    <property type="component" value="Chromosome"/>
</dbReference>